<evidence type="ECO:0000256" key="2">
    <source>
        <dbReference type="ARBA" id="ARBA00022475"/>
    </source>
</evidence>
<feature type="transmembrane region" description="Helical" evidence="8">
    <location>
        <begin position="203"/>
        <end position="227"/>
    </location>
</feature>
<keyword evidence="10" id="KW-0560">Oxidoreductase</keyword>
<evidence type="ECO:0000256" key="8">
    <source>
        <dbReference type="SAM" id="Phobius"/>
    </source>
</evidence>
<dbReference type="RefSeq" id="WP_205458193.1">
    <property type="nucleotide sequence ID" value="NZ_JAFHKK010000004.1"/>
</dbReference>
<dbReference type="PANTHER" id="PTHR32234">
    <property type="entry name" value="THIOL:DISULFIDE INTERCHANGE PROTEIN DSBD"/>
    <property type="match status" value="1"/>
</dbReference>
<dbReference type="Pfam" id="PF00085">
    <property type="entry name" value="Thioredoxin"/>
    <property type="match status" value="1"/>
</dbReference>
<dbReference type="InterPro" id="IPR013766">
    <property type="entry name" value="Thioredoxin_domain"/>
</dbReference>
<feature type="transmembrane region" description="Helical" evidence="8">
    <location>
        <begin position="282"/>
        <end position="312"/>
    </location>
</feature>
<reference evidence="10 11" key="2">
    <citation type="submission" date="2021-02" db="EMBL/GenBank/DDBJ databases">
        <title>Sulfurospirillum tamanensis sp. nov.</title>
        <authorList>
            <person name="Frolova A."/>
            <person name="Merkel A."/>
            <person name="Slobodkin A."/>
        </authorList>
    </citation>
    <scope>NUCLEOTIDE SEQUENCE [LARGE SCALE GENOMIC DNA]</scope>
    <source>
        <strain evidence="10 11">T05b</strain>
    </source>
</reference>
<dbReference type="InterPro" id="IPR036249">
    <property type="entry name" value="Thioredoxin-like_sf"/>
</dbReference>
<dbReference type="PROSITE" id="PS51352">
    <property type="entry name" value="THIOREDOXIN_2"/>
    <property type="match status" value="1"/>
</dbReference>
<dbReference type="GO" id="GO:0047134">
    <property type="term" value="F:protein-disulfide reductase [NAD(P)H] activity"/>
    <property type="evidence" value="ECO:0007669"/>
    <property type="project" value="UniProtKB-EC"/>
</dbReference>
<feature type="transmembrane region" description="Helical" evidence="8">
    <location>
        <begin position="158"/>
        <end position="182"/>
    </location>
</feature>
<dbReference type="Pfam" id="PF11412">
    <property type="entry name" value="DsbD_N"/>
    <property type="match status" value="1"/>
</dbReference>
<evidence type="ECO:0000256" key="1">
    <source>
        <dbReference type="ARBA" id="ARBA00004651"/>
    </source>
</evidence>
<evidence type="ECO:0000313" key="10">
    <source>
        <dbReference type="EMBL" id="MBN2963755.1"/>
    </source>
</evidence>
<name>A0ABS2WQA8_9BACT</name>
<keyword evidence="7" id="KW-0676">Redox-active center</keyword>
<protein>
    <submittedName>
        <fullName evidence="10">Protein-disulfide reductase DsbD</fullName>
        <ecNumber evidence="10">1.8.1.8</ecNumber>
    </submittedName>
</protein>
<organism evidence="10 11">
    <name type="scientific">Sulfurospirillum tamanense</name>
    <dbReference type="NCBI Taxonomy" id="2813362"/>
    <lineage>
        <taxon>Bacteria</taxon>
        <taxon>Pseudomonadati</taxon>
        <taxon>Campylobacterota</taxon>
        <taxon>Epsilonproteobacteria</taxon>
        <taxon>Campylobacterales</taxon>
        <taxon>Sulfurospirillaceae</taxon>
        <taxon>Sulfurospirillum</taxon>
    </lineage>
</organism>
<dbReference type="PROSITE" id="PS00194">
    <property type="entry name" value="THIOREDOXIN_1"/>
    <property type="match status" value="1"/>
</dbReference>
<dbReference type="SUPFAM" id="SSF52833">
    <property type="entry name" value="Thioredoxin-like"/>
    <property type="match status" value="1"/>
</dbReference>
<feature type="transmembrane region" description="Helical" evidence="8">
    <location>
        <begin position="318"/>
        <end position="341"/>
    </location>
</feature>
<evidence type="ECO:0000313" key="11">
    <source>
        <dbReference type="Proteomes" id="UP000703590"/>
    </source>
</evidence>
<dbReference type="EMBL" id="JAFHKK010000004">
    <property type="protein sequence ID" value="MBN2963755.1"/>
    <property type="molecule type" value="Genomic_DNA"/>
</dbReference>
<dbReference type="NCBIfam" id="NF001419">
    <property type="entry name" value="PRK00293.1"/>
    <property type="match status" value="1"/>
</dbReference>
<dbReference type="SUPFAM" id="SSF74863">
    <property type="entry name" value="Thiol:disulfide interchange protein DsbD, N-terminal domain (DsbD-alpha)"/>
    <property type="match status" value="1"/>
</dbReference>
<keyword evidence="4" id="KW-0201">Cytochrome c-type biogenesis</keyword>
<dbReference type="CDD" id="cd02953">
    <property type="entry name" value="DsbDgamma"/>
    <property type="match status" value="1"/>
</dbReference>
<accession>A0ABS2WQA8</accession>
<evidence type="ECO:0000256" key="3">
    <source>
        <dbReference type="ARBA" id="ARBA00022692"/>
    </source>
</evidence>
<proteinExistence type="predicted"/>
<feature type="transmembrane region" description="Helical" evidence="8">
    <location>
        <begin position="380"/>
        <end position="398"/>
    </location>
</feature>
<dbReference type="InterPro" id="IPR035671">
    <property type="entry name" value="DsbD_gamma"/>
</dbReference>
<evidence type="ECO:0000256" key="4">
    <source>
        <dbReference type="ARBA" id="ARBA00022748"/>
    </source>
</evidence>
<feature type="transmembrane region" description="Helical" evidence="8">
    <location>
        <begin position="353"/>
        <end position="374"/>
    </location>
</feature>
<evidence type="ECO:0000256" key="6">
    <source>
        <dbReference type="ARBA" id="ARBA00023136"/>
    </source>
</evidence>
<dbReference type="Gene3D" id="2.60.40.1250">
    <property type="entry name" value="Thiol:disulfide interchange protein DsbD, N-terminal domain"/>
    <property type="match status" value="1"/>
</dbReference>
<evidence type="ECO:0000256" key="7">
    <source>
        <dbReference type="ARBA" id="ARBA00023284"/>
    </source>
</evidence>
<keyword evidence="2" id="KW-1003">Cell membrane</keyword>
<feature type="domain" description="Thioredoxin" evidence="9">
    <location>
        <begin position="435"/>
        <end position="567"/>
    </location>
</feature>
<feature type="transmembrane region" description="Helical" evidence="8">
    <location>
        <begin position="239"/>
        <end position="261"/>
    </location>
</feature>
<keyword evidence="3 8" id="KW-0812">Transmembrane</keyword>
<evidence type="ECO:0000259" key="9">
    <source>
        <dbReference type="PROSITE" id="PS51352"/>
    </source>
</evidence>
<comment type="caution">
    <text evidence="10">The sequence shown here is derived from an EMBL/GenBank/DDBJ whole genome shotgun (WGS) entry which is preliminary data.</text>
</comment>
<feature type="transmembrane region" description="Helical" evidence="8">
    <location>
        <begin position="410"/>
        <end position="431"/>
    </location>
</feature>
<dbReference type="InterPro" id="IPR017937">
    <property type="entry name" value="Thioredoxin_CS"/>
</dbReference>
<comment type="subcellular location">
    <subcellularLocation>
        <location evidence="1">Cell membrane</location>
        <topology evidence="1">Multi-pass membrane protein</topology>
    </subcellularLocation>
</comment>
<gene>
    <name evidence="10" type="primary">dsbD</name>
    <name evidence="10" type="ORF">JWV37_03090</name>
</gene>
<keyword evidence="11" id="KW-1185">Reference proteome</keyword>
<dbReference type="PANTHER" id="PTHR32234:SF0">
    <property type="entry name" value="THIOL:DISULFIDE INTERCHANGE PROTEIN DSBD"/>
    <property type="match status" value="1"/>
</dbReference>
<dbReference type="Gene3D" id="3.40.30.10">
    <property type="entry name" value="Glutaredoxin"/>
    <property type="match status" value="1"/>
</dbReference>
<dbReference type="InterPro" id="IPR036929">
    <property type="entry name" value="DsbDN_sf"/>
</dbReference>
<keyword evidence="6 8" id="KW-0472">Membrane</keyword>
<reference evidence="11" key="1">
    <citation type="submission" date="2021-02" db="EMBL/GenBank/DDBJ databases">
        <title>Sulfurospirillum tamanensis sp. nov.</title>
        <authorList>
            <person name="Merkel A.Y."/>
        </authorList>
    </citation>
    <scope>NUCLEOTIDE SEQUENCE [LARGE SCALE GENOMIC DNA]</scope>
    <source>
        <strain evidence="11">T05b</strain>
    </source>
</reference>
<evidence type="ECO:0000256" key="5">
    <source>
        <dbReference type="ARBA" id="ARBA00022989"/>
    </source>
</evidence>
<sequence length="567" mass="60879">MGGLRTVFGVLLMVSLAFARVLTPEEAFNLTLTPQDEALEVRIVLGEDIYLYEEEFKLEIIAPTSVLLNPFVSLPVAVEYDGYQVYSSSLHVNIPLSLIREKIGTVPFELAVSWQACSKMGLCYQPMRQEFRLDAKGKLSTGLSEHGTIAQRLASGGALWAIVSFFGFGLLLSLTPCVFPMIPILSSIIVSQGGASLGAKRGLWLSFVYVFAMSVAYAGAGVLAGIFGANLQSALQAPWVIWLFSGVFVALAFSMFGFYELQLPKSIQGALSKTSRSVEGQGVGSVALMGFLSALIVGPCVAAPLAGALLYISQTGDALLGGVALFVMSLGMGVPLLLIGASAGRLLPKPGKWMNATKAVFGVMMLGVAIWMLGRVLPSWVELLLWSVLCLGLAAHLWSVESEKPWVNTVVRTSATVFLLYGATLFVGSLAKANDPLNPLAPFFGSGSTVGLRAFEPVDSIGSLQRRIEQTSGVVMVDFYADWCVSCKELESITFADARVQEAFKSMTLLKVDVTKNTAQDKALLAKFGLFGPPGLIFYRDGVELPHAQIVGFKTPEAFLEHLKTLQ</sequence>
<dbReference type="Proteomes" id="UP000703590">
    <property type="component" value="Unassembled WGS sequence"/>
</dbReference>
<dbReference type="Pfam" id="PF02683">
    <property type="entry name" value="DsbD_TM"/>
    <property type="match status" value="1"/>
</dbReference>
<dbReference type="EC" id="1.8.1.8" evidence="10"/>
<dbReference type="InterPro" id="IPR028250">
    <property type="entry name" value="DsbDN"/>
</dbReference>
<keyword evidence="5 8" id="KW-1133">Transmembrane helix</keyword>
<dbReference type="InterPro" id="IPR003834">
    <property type="entry name" value="Cyt_c_assmbl_TM_dom"/>
</dbReference>